<evidence type="ECO:0000313" key="3">
    <source>
        <dbReference type="Proteomes" id="UP001500466"/>
    </source>
</evidence>
<evidence type="ECO:0000256" key="1">
    <source>
        <dbReference type="SAM" id="MobiDB-lite"/>
    </source>
</evidence>
<evidence type="ECO:0000313" key="2">
    <source>
        <dbReference type="EMBL" id="GAA4960091.1"/>
    </source>
</evidence>
<gene>
    <name evidence="2" type="ORF">GCM10023205_24060</name>
</gene>
<feature type="region of interest" description="Disordered" evidence="1">
    <location>
        <begin position="273"/>
        <end position="303"/>
    </location>
</feature>
<keyword evidence="3" id="KW-1185">Reference proteome</keyword>
<dbReference type="Pfam" id="PF06999">
    <property type="entry name" value="Suc_Fer-like"/>
    <property type="match status" value="1"/>
</dbReference>
<dbReference type="CDD" id="cd03062">
    <property type="entry name" value="TRX_Fd_Sucrase"/>
    <property type="match status" value="1"/>
</dbReference>
<sequence length="303" mass="32402">METTCSVLSREYAEPMAGTAPTARGWLLIEHPGPWGAKALTGSRGLDPDIGRAVERAAAAAGFRATLIRSTGRTADLAALRTVILAWTEPGATWMRRFTVSSAEELRDLDFAALAGPVEPAIGEPCTDPVVLVCTNGKRDRCCATEGRPLAEALAHRLPGHVWEATHLGGHRFAPTAVVLPDGYVYGRLDPDTAVAAYDAARAGGMRIADCRGRATWPRPAQAAELAVREDTGETAADVLRVAAPVEHEDAEHVWTVRVDHVDGRTWTVEVTGRTEEPPRPESCGKGFGNPLSMLPRLVTPAH</sequence>
<organism evidence="2 3">
    <name type="scientific">Yinghuangia aomiensis</name>
    <dbReference type="NCBI Taxonomy" id="676205"/>
    <lineage>
        <taxon>Bacteria</taxon>
        <taxon>Bacillati</taxon>
        <taxon>Actinomycetota</taxon>
        <taxon>Actinomycetes</taxon>
        <taxon>Kitasatosporales</taxon>
        <taxon>Streptomycetaceae</taxon>
        <taxon>Yinghuangia</taxon>
    </lineage>
</organism>
<dbReference type="PIRSF" id="PIRSF035042">
    <property type="entry name" value="UCP035042_thirdx"/>
    <property type="match status" value="1"/>
</dbReference>
<dbReference type="RefSeq" id="WP_345675385.1">
    <property type="nucleotide sequence ID" value="NZ_BAABHS010000007.1"/>
</dbReference>
<dbReference type="InterPro" id="IPR009737">
    <property type="entry name" value="Aim32/Apd1-like"/>
</dbReference>
<dbReference type="EMBL" id="BAABHS010000007">
    <property type="protein sequence ID" value="GAA4960091.1"/>
    <property type="molecule type" value="Genomic_DNA"/>
</dbReference>
<comment type="caution">
    <text evidence="2">The sequence shown here is derived from an EMBL/GenBank/DDBJ whole genome shotgun (WGS) entry which is preliminary data.</text>
</comment>
<accession>A0ABP9H682</accession>
<dbReference type="InterPro" id="IPR010350">
    <property type="entry name" value="Aim32/Apd1-like_bac"/>
</dbReference>
<dbReference type="Gene3D" id="3.40.30.10">
    <property type="entry name" value="Glutaredoxin"/>
    <property type="match status" value="1"/>
</dbReference>
<reference evidence="3" key="1">
    <citation type="journal article" date="2019" name="Int. J. Syst. Evol. Microbiol.">
        <title>The Global Catalogue of Microorganisms (GCM) 10K type strain sequencing project: providing services to taxonomists for standard genome sequencing and annotation.</title>
        <authorList>
            <consortium name="The Broad Institute Genomics Platform"/>
            <consortium name="The Broad Institute Genome Sequencing Center for Infectious Disease"/>
            <person name="Wu L."/>
            <person name="Ma J."/>
        </authorList>
    </citation>
    <scope>NUCLEOTIDE SEQUENCE [LARGE SCALE GENOMIC DNA]</scope>
    <source>
        <strain evidence="3">JCM 17986</strain>
    </source>
</reference>
<dbReference type="SUPFAM" id="SSF52833">
    <property type="entry name" value="Thioredoxin-like"/>
    <property type="match status" value="1"/>
</dbReference>
<dbReference type="Proteomes" id="UP001500466">
    <property type="component" value="Unassembled WGS sequence"/>
</dbReference>
<name>A0ABP9H682_9ACTN</name>
<protein>
    <submittedName>
        <fullName evidence="2">Sucrase ferredoxin</fullName>
    </submittedName>
</protein>
<proteinExistence type="predicted"/>
<dbReference type="InterPro" id="IPR036249">
    <property type="entry name" value="Thioredoxin-like_sf"/>
</dbReference>